<name>A0A9J6AXR0_SOLCO</name>
<proteinExistence type="predicted"/>
<dbReference type="EMBL" id="JACXVP010000001">
    <property type="protein sequence ID" value="KAG5629066.1"/>
    <property type="molecule type" value="Genomic_DNA"/>
</dbReference>
<reference evidence="1 2" key="1">
    <citation type="submission" date="2020-09" db="EMBL/GenBank/DDBJ databases">
        <title>De no assembly of potato wild relative species, Solanum commersonii.</title>
        <authorList>
            <person name="Cho K."/>
        </authorList>
    </citation>
    <scope>NUCLEOTIDE SEQUENCE [LARGE SCALE GENOMIC DNA]</scope>
    <source>
        <strain evidence="1">LZ3.2</strain>
        <tissue evidence="1">Leaf</tissue>
    </source>
</reference>
<comment type="caution">
    <text evidence="1">The sequence shown here is derived from an EMBL/GenBank/DDBJ whole genome shotgun (WGS) entry which is preliminary data.</text>
</comment>
<organism evidence="1 2">
    <name type="scientific">Solanum commersonii</name>
    <name type="common">Commerson's wild potato</name>
    <name type="synonym">Commerson's nightshade</name>
    <dbReference type="NCBI Taxonomy" id="4109"/>
    <lineage>
        <taxon>Eukaryota</taxon>
        <taxon>Viridiplantae</taxon>
        <taxon>Streptophyta</taxon>
        <taxon>Embryophyta</taxon>
        <taxon>Tracheophyta</taxon>
        <taxon>Spermatophyta</taxon>
        <taxon>Magnoliopsida</taxon>
        <taxon>eudicotyledons</taxon>
        <taxon>Gunneridae</taxon>
        <taxon>Pentapetalae</taxon>
        <taxon>asterids</taxon>
        <taxon>lamiids</taxon>
        <taxon>Solanales</taxon>
        <taxon>Solanaceae</taxon>
        <taxon>Solanoideae</taxon>
        <taxon>Solaneae</taxon>
        <taxon>Solanum</taxon>
    </lineage>
</organism>
<dbReference type="Proteomes" id="UP000824120">
    <property type="component" value="Chromosome 1"/>
</dbReference>
<evidence type="ECO:0000313" key="1">
    <source>
        <dbReference type="EMBL" id="KAG5629066.1"/>
    </source>
</evidence>
<accession>A0A9J6AXR0</accession>
<keyword evidence="2" id="KW-1185">Reference proteome</keyword>
<dbReference type="OrthoDB" id="1324916at2759"/>
<dbReference type="AlphaFoldDB" id="A0A9J6AXR0"/>
<protein>
    <submittedName>
        <fullName evidence="1">Uncharacterized protein</fullName>
    </submittedName>
</protein>
<gene>
    <name evidence="1" type="ORF">H5410_000783</name>
</gene>
<sequence>MDFPANEPMFHDPTLNLWELVTHLPLLSLVLGLNRRHDSIPPSDIKSTRKILNLISGWSPGTNSSTAVSLLGWSPEKIEGFAREAETYEDRTKQKRRSLKPLPSPELVARRLLVRAAGAADCYCRP</sequence>
<evidence type="ECO:0000313" key="2">
    <source>
        <dbReference type="Proteomes" id="UP000824120"/>
    </source>
</evidence>